<gene>
    <name evidence="2" type="ORF">E7Z74_04460</name>
</gene>
<dbReference type="PANTHER" id="PTHR43617">
    <property type="entry name" value="L-AMINO ACID N-ACETYLTRANSFERASE"/>
    <property type="match status" value="1"/>
</dbReference>
<dbReference type="EMBL" id="SUTF01000005">
    <property type="protein sequence ID" value="MBE6510504.1"/>
    <property type="molecule type" value="Genomic_DNA"/>
</dbReference>
<evidence type="ECO:0000313" key="2">
    <source>
        <dbReference type="EMBL" id="MBE6510504.1"/>
    </source>
</evidence>
<name>A0A8T3VG83_9EURY</name>
<protein>
    <submittedName>
        <fullName evidence="2">GNAT family N-acetyltransferase</fullName>
    </submittedName>
</protein>
<dbReference type="PROSITE" id="PS51186">
    <property type="entry name" value="GNAT"/>
    <property type="match status" value="1"/>
</dbReference>
<evidence type="ECO:0000259" key="1">
    <source>
        <dbReference type="PROSITE" id="PS51186"/>
    </source>
</evidence>
<dbReference type="InterPro" id="IPR016181">
    <property type="entry name" value="Acyl_CoA_acyltransferase"/>
</dbReference>
<proteinExistence type="predicted"/>
<organism evidence="2 3">
    <name type="scientific">Methanobrevibacter millerae</name>
    <dbReference type="NCBI Taxonomy" id="230361"/>
    <lineage>
        <taxon>Archaea</taxon>
        <taxon>Methanobacteriati</taxon>
        <taxon>Methanobacteriota</taxon>
        <taxon>Methanomada group</taxon>
        <taxon>Methanobacteria</taxon>
        <taxon>Methanobacteriales</taxon>
        <taxon>Methanobacteriaceae</taxon>
        <taxon>Methanobrevibacter</taxon>
    </lineage>
</organism>
<sequence length="179" mass="21320">MEYVTFDPKLHNTRKVATLIYDVDFRTFDRLFKSSKKAIDAIEKDLRKEECLKVVLDNGEMVGILMYYTSHTNHEFRLKHYKLFIVDFLDYFVLCDIKEGDFYLAEIAIDESMRSKGYGGRIIQDVLEYARKNNYKRVTLDADFRNARAKALYEKMGFKVFNKKSFLKRGMYNMEFKLS</sequence>
<dbReference type="Gene3D" id="3.40.630.30">
    <property type="match status" value="1"/>
</dbReference>
<dbReference type="SUPFAM" id="SSF55729">
    <property type="entry name" value="Acyl-CoA N-acyltransferases (Nat)"/>
    <property type="match status" value="1"/>
</dbReference>
<dbReference type="InterPro" id="IPR000182">
    <property type="entry name" value="GNAT_dom"/>
</dbReference>
<reference evidence="2" key="1">
    <citation type="submission" date="2019-04" db="EMBL/GenBank/DDBJ databases">
        <title>Evolution of Biomass-Degrading Anaerobic Consortia Revealed by Metagenomics.</title>
        <authorList>
            <person name="Peng X."/>
        </authorList>
    </citation>
    <scope>NUCLEOTIDE SEQUENCE</scope>
    <source>
        <strain evidence="2">SIG13</strain>
    </source>
</reference>
<accession>A0A8T3VG83</accession>
<comment type="caution">
    <text evidence="2">The sequence shown here is derived from an EMBL/GenBank/DDBJ whole genome shotgun (WGS) entry which is preliminary data.</text>
</comment>
<dbReference type="Proteomes" id="UP000713479">
    <property type="component" value="Unassembled WGS sequence"/>
</dbReference>
<dbReference type="Pfam" id="PF00583">
    <property type="entry name" value="Acetyltransf_1"/>
    <property type="match status" value="1"/>
</dbReference>
<dbReference type="AlphaFoldDB" id="A0A8T3VG83"/>
<dbReference type="InterPro" id="IPR050276">
    <property type="entry name" value="MshD_Acetyltransferase"/>
</dbReference>
<feature type="domain" description="N-acetyltransferase" evidence="1">
    <location>
        <begin position="1"/>
        <end position="179"/>
    </location>
</feature>
<dbReference type="GO" id="GO:0016747">
    <property type="term" value="F:acyltransferase activity, transferring groups other than amino-acyl groups"/>
    <property type="evidence" value="ECO:0007669"/>
    <property type="project" value="InterPro"/>
</dbReference>
<dbReference type="CDD" id="cd04301">
    <property type="entry name" value="NAT_SF"/>
    <property type="match status" value="1"/>
</dbReference>
<evidence type="ECO:0000313" key="3">
    <source>
        <dbReference type="Proteomes" id="UP000713479"/>
    </source>
</evidence>